<evidence type="ECO:0000256" key="2">
    <source>
        <dbReference type="ARBA" id="ARBA00022617"/>
    </source>
</evidence>
<accession>A0A1H0MWH4</accession>
<dbReference type="RefSeq" id="WP_092220793.1">
    <property type="nucleotide sequence ID" value="NZ_FNJI01000006.1"/>
</dbReference>
<dbReference type="InterPro" id="IPR045854">
    <property type="entry name" value="NO2/SO3_Rdtase_4Fe4S_sf"/>
</dbReference>
<feature type="domain" description="Nitrite/sulphite reductase 4Fe-4S" evidence="7">
    <location>
        <begin position="89"/>
        <end position="217"/>
    </location>
</feature>
<sequence>MKTTPPKGAILQRDKETYAIVPRIPGGLLKKHHLRAISDVVEKYDIPIVKITSGQRIALVGLKLEDVAAVYEDLGMDPGKATELCLHYVQSCPGTEVCKFGVRDSLGFGIQLEDMLAGSDMPAKFKIGVSGCQFCCAENHVRDLGMFAKKSGWTISFGGHSGKNARVGNIIAEDISEEEAIELITKCIDYYRANAKPRERAGRFIERTGIEALMAQLR</sequence>
<dbReference type="PIRSF" id="PIRSF037487">
    <property type="entry name" value="Sulfite_red_assimil"/>
    <property type="match status" value="1"/>
</dbReference>
<keyword evidence="6" id="KW-0411">Iron-sulfur</keyword>
<evidence type="ECO:0000256" key="5">
    <source>
        <dbReference type="ARBA" id="ARBA00023004"/>
    </source>
</evidence>
<gene>
    <name evidence="9" type="ORF">SAMN05660330_01215</name>
</gene>
<dbReference type="EMBL" id="FNJI01000006">
    <property type="protein sequence ID" value="SDO84731.1"/>
    <property type="molecule type" value="Genomic_DNA"/>
</dbReference>
<dbReference type="Pfam" id="PF01077">
    <property type="entry name" value="NIR_SIR"/>
    <property type="match status" value="1"/>
</dbReference>
<dbReference type="AlphaFoldDB" id="A0A1H0MWH4"/>
<keyword evidence="3" id="KW-0479">Metal-binding</keyword>
<dbReference type="PANTHER" id="PTHR43809">
    <property type="entry name" value="NITRITE REDUCTASE (NADH) LARGE SUBUNIT"/>
    <property type="match status" value="1"/>
</dbReference>
<evidence type="ECO:0000259" key="8">
    <source>
        <dbReference type="Pfam" id="PF03460"/>
    </source>
</evidence>
<dbReference type="SUPFAM" id="SSF55124">
    <property type="entry name" value="Nitrite/Sulfite reductase N-terminal domain-like"/>
    <property type="match status" value="1"/>
</dbReference>
<protein>
    <submittedName>
        <fullName evidence="9">Nitrite/Sulfite reductase ferredoxin-like half domain-containing protein</fullName>
    </submittedName>
</protein>
<dbReference type="Pfam" id="PF03460">
    <property type="entry name" value="NIR_SIR_ferr"/>
    <property type="match status" value="1"/>
</dbReference>
<evidence type="ECO:0000313" key="10">
    <source>
        <dbReference type="Proteomes" id="UP000199073"/>
    </source>
</evidence>
<evidence type="ECO:0000259" key="7">
    <source>
        <dbReference type="Pfam" id="PF01077"/>
    </source>
</evidence>
<dbReference type="PROSITE" id="PS00365">
    <property type="entry name" value="NIR_SIR"/>
    <property type="match status" value="1"/>
</dbReference>
<evidence type="ECO:0000256" key="3">
    <source>
        <dbReference type="ARBA" id="ARBA00022723"/>
    </source>
</evidence>
<keyword evidence="10" id="KW-1185">Reference proteome</keyword>
<evidence type="ECO:0000256" key="4">
    <source>
        <dbReference type="ARBA" id="ARBA00023002"/>
    </source>
</evidence>
<keyword evidence="1" id="KW-0004">4Fe-4S</keyword>
<dbReference type="InterPro" id="IPR005117">
    <property type="entry name" value="NiRdtase/SiRdtase_haem-b_fer"/>
</dbReference>
<name>A0A1H0MWH4_9BACT</name>
<organism evidence="9 10">
    <name type="scientific">Desulforhopalus singaporensis</name>
    <dbReference type="NCBI Taxonomy" id="91360"/>
    <lineage>
        <taxon>Bacteria</taxon>
        <taxon>Pseudomonadati</taxon>
        <taxon>Thermodesulfobacteriota</taxon>
        <taxon>Desulfobulbia</taxon>
        <taxon>Desulfobulbales</taxon>
        <taxon>Desulfocapsaceae</taxon>
        <taxon>Desulforhopalus</taxon>
    </lineage>
</organism>
<dbReference type="InterPro" id="IPR017220">
    <property type="entry name" value="Sulphite_reductase_assimil"/>
</dbReference>
<dbReference type="GO" id="GO:0051539">
    <property type="term" value="F:4 iron, 4 sulfur cluster binding"/>
    <property type="evidence" value="ECO:0007669"/>
    <property type="project" value="UniProtKB-KW"/>
</dbReference>
<dbReference type="PANTHER" id="PTHR43809:SF1">
    <property type="entry name" value="NITRITE REDUCTASE (NADH) LARGE SUBUNIT"/>
    <property type="match status" value="1"/>
</dbReference>
<dbReference type="InterPro" id="IPR006067">
    <property type="entry name" value="NO2/SO3_Rdtase_4Fe4S_dom"/>
</dbReference>
<dbReference type="InterPro" id="IPR006066">
    <property type="entry name" value="NO2/SO3_Rdtase_FeS/sirohaem_BS"/>
</dbReference>
<dbReference type="Proteomes" id="UP000199073">
    <property type="component" value="Unassembled WGS sequence"/>
</dbReference>
<dbReference type="SUPFAM" id="SSF56014">
    <property type="entry name" value="Nitrite and sulphite reductase 4Fe-4S domain-like"/>
    <property type="match status" value="1"/>
</dbReference>
<feature type="domain" description="Nitrite/Sulfite reductase ferredoxin-like" evidence="8">
    <location>
        <begin position="11"/>
        <end position="74"/>
    </location>
</feature>
<evidence type="ECO:0000256" key="6">
    <source>
        <dbReference type="ARBA" id="ARBA00023014"/>
    </source>
</evidence>
<dbReference type="GO" id="GO:0020037">
    <property type="term" value="F:heme binding"/>
    <property type="evidence" value="ECO:0007669"/>
    <property type="project" value="InterPro"/>
</dbReference>
<evidence type="ECO:0000256" key="1">
    <source>
        <dbReference type="ARBA" id="ARBA00022485"/>
    </source>
</evidence>
<keyword evidence="5" id="KW-0408">Iron</keyword>
<proteinExistence type="predicted"/>
<keyword evidence="4" id="KW-0560">Oxidoreductase</keyword>
<dbReference type="STRING" id="91360.SAMN05660330_01215"/>
<dbReference type="InterPro" id="IPR036136">
    <property type="entry name" value="Nit/Sulf_reduc_fer-like_dom_sf"/>
</dbReference>
<dbReference type="InterPro" id="IPR052034">
    <property type="entry name" value="NasD-like"/>
</dbReference>
<dbReference type="GO" id="GO:0016491">
    <property type="term" value="F:oxidoreductase activity"/>
    <property type="evidence" value="ECO:0007669"/>
    <property type="project" value="UniProtKB-KW"/>
</dbReference>
<reference evidence="9 10" key="1">
    <citation type="submission" date="2016-10" db="EMBL/GenBank/DDBJ databases">
        <authorList>
            <person name="de Groot N.N."/>
        </authorList>
    </citation>
    <scope>NUCLEOTIDE SEQUENCE [LARGE SCALE GENOMIC DNA]</scope>
    <source>
        <strain evidence="9 10">DSM 12130</strain>
    </source>
</reference>
<dbReference type="Gene3D" id="3.30.413.10">
    <property type="entry name" value="Sulfite Reductase Hemoprotein, domain 1"/>
    <property type="match status" value="1"/>
</dbReference>
<dbReference type="GO" id="GO:0046872">
    <property type="term" value="F:metal ion binding"/>
    <property type="evidence" value="ECO:0007669"/>
    <property type="project" value="UniProtKB-KW"/>
</dbReference>
<dbReference type="OrthoDB" id="9768666at2"/>
<keyword evidence="2" id="KW-0349">Heme</keyword>
<evidence type="ECO:0000313" key="9">
    <source>
        <dbReference type="EMBL" id="SDO84731.1"/>
    </source>
</evidence>